<comment type="catalytic activity">
    <reaction evidence="9 14 15 18">
        <text>Hydrolysis of proteins in presence of ATP.</text>
        <dbReference type="EC" id="3.4.21.53"/>
    </reaction>
</comment>
<evidence type="ECO:0000256" key="10">
    <source>
        <dbReference type="ARBA" id="ARBA00053875"/>
    </source>
</evidence>
<dbReference type="NCBIfam" id="NF008053">
    <property type="entry name" value="PRK10787.1"/>
    <property type="match status" value="1"/>
</dbReference>
<dbReference type="Pfam" id="PF02190">
    <property type="entry name" value="LON_substr_bdg"/>
    <property type="match status" value="1"/>
</dbReference>
<dbReference type="STRING" id="89784.SAMN04489725_105134"/>
<evidence type="ECO:0000256" key="2">
    <source>
        <dbReference type="ARBA" id="ARBA00022490"/>
    </source>
</evidence>
<dbReference type="FunFam" id="3.40.50.300:FF:000021">
    <property type="entry name" value="Lon protease homolog"/>
    <property type="match status" value="1"/>
</dbReference>
<evidence type="ECO:0000256" key="1">
    <source>
        <dbReference type="ARBA" id="ARBA00004496"/>
    </source>
</evidence>
<comment type="induction">
    <text evidence="14">By heat shock.</text>
</comment>
<dbReference type="RefSeq" id="WP_074692572.1">
    <property type="nucleotide sequence ID" value="NZ_BSRA01000007.1"/>
</dbReference>
<keyword evidence="20" id="KW-0175">Coiled coil</keyword>
<evidence type="ECO:0000256" key="16">
    <source>
        <dbReference type="PIRSR" id="PIRSR001174-1"/>
    </source>
</evidence>
<keyword evidence="2 14" id="KW-0963">Cytoplasm</keyword>
<evidence type="ECO:0000256" key="17">
    <source>
        <dbReference type="PIRSR" id="PIRSR001174-2"/>
    </source>
</evidence>
<evidence type="ECO:0000256" key="6">
    <source>
        <dbReference type="ARBA" id="ARBA00022825"/>
    </source>
</evidence>
<dbReference type="GO" id="GO:0006515">
    <property type="term" value="P:protein quality control for misfolded or incompletely synthesized proteins"/>
    <property type="evidence" value="ECO:0007669"/>
    <property type="project" value="UniProtKB-UniRule"/>
</dbReference>
<dbReference type="Gene3D" id="1.10.8.60">
    <property type="match status" value="1"/>
</dbReference>
<dbReference type="InterPro" id="IPR003111">
    <property type="entry name" value="Lon_prtase_N"/>
</dbReference>
<dbReference type="Gene3D" id="1.20.5.5270">
    <property type="match status" value="1"/>
</dbReference>
<comment type="subunit">
    <text evidence="14 15">Homohexamer. Organized in a ring with a central cavity.</text>
</comment>
<evidence type="ECO:0000256" key="18">
    <source>
        <dbReference type="PROSITE-ProRule" id="PRU01122"/>
    </source>
</evidence>
<dbReference type="SUPFAM" id="SSF52540">
    <property type="entry name" value="P-loop containing nucleoside triphosphate hydrolases"/>
    <property type="match status" value="1"/>
</dbReference>
<reference evidence="23" key="3">
    <citation type="submission" date="2023-02" db="EMBL/GenBank/DDBJ databases">
        <title>Proposal of a novel subspecies: Alicyclobacillus hesperidum subspecies aegle.</title>
        <authorList>
            <person name="Goto K."/>
            <person name="Fujii T."/>
            <person name="Yasui K."/>
            <person name="Mochida K."/>
            <person name="Kato-Tanaka Y."/>
            <person name="Morohoshi S."/>
            <person name="An S.Y."/>
            <person name="Kasai H."/>
            <person name="Yokota A."/>
        </authorList>
    </citation>
    <scope>NUCLEOTIDE SEQUENCE</scope>
    <source>
        <strain evidence="23">DSM 12766</strain>
    </source>
</reference>
<dbReference type="InterPro" id="IPR020568">
    <property type="entry name" value="Ribosomal_Su5_D2-typ_SF"/>
</dbReference>
<feature type="domain" description="Lon proteolytic" evidence="21">
    <location>
        <begin position="598"/>
        <end position="779"/>
    </location>
</feature>
<dbReference type="GO" id="GO:0005737">
    <property type="term" value="C:cytoplasm"/>
    <property type="evidence" value="ECO:0007669"/>
    <property type="project" value="UniProtKB-SubCell"/>
</dbReference>
<dbReference type="CDD" id="cd19500">
    <property type="entry name" value="RecA-like_Lon"/>
    <property type="match status" value="1"/>
</dbReference>
<dbReference type="GO" id="GO:0016887">
    <property type="term" value="F:ATP hydrolysis activity"/>
    <property type="evidence" value="ECO:0007669"/>
    <property type="project" value="UniProtKB-UniRule"/>
</dbReference>
<keyword evidence="25" id="KW-1185">Reference proteome</keyword>
<evidence type="ECO:0000256" key="19">
    <source>
        <dbReference type="RuleBase" id="RU000591"/>
    </source>
</evidence>
<evidence type="ECO:0000259" key="22">
    <source>
        <dbReference type="PROSITE" id="PS51787"/>
    </source>
</evidence>
<dbReference type="EMBL" id="FNOJ01000005">
    <property type="protein sequence ID" value="SDW40618.1"/>
    <property type="molecule type" value="Genomic_DNA"/>
</dbReference>
<dbReference type="PROSITE" id="PS51787">
    <property type="entry name" value="LON_N"/>
    <property type="match status" value="1"/>
</dbReference>
<dbReference type="Gene3D" id="2.30.130.40">
    <property type="entry name" value="LON domain-like"/>
    <property type="match status" value="1"/>
</dbReference>
<evidence type="ECO:0000259" key="21">
    <source>
        <dbReference type="PROSITE" id="PS51786"/>
    </source>
</evidence>
<dbReference type="PROSITE" id="PS51786">
    <property type="entry name" value="LON_PROTEOLYTIC"/>
    <property type="match status" value="1"/>
</dbReference>
<dbReference type="GO" id="GO:0043565">
    <property type="term" value="F:sequence-specific DNA binding"/>
    <property type="evidence" value="ECO:0007669"/>
    <property type="project" value="UniProtKB-UniRule"/>
</dbReference>
<dbReference type="InterPro" id="IPR003593">
    <property type="entry name" value="AAA+_ATPase"/>
</dbReference>
<dbReference type="SUPFAM" id="SSF54211">
    <property type="entry name" value="Ribosomal protein S5 domain 2-like"/>
    <property type="match status" value="1"/>
</dbReference>
<keyword evidence="5 14" id="KW-0378">Hydrolase</keyword>
<gene>
    <name evidence="14" type="primary">lon</name>
    <name evidence="23" type="synonym">lon1</name>
    <name evidence="23" type="ORF">Heshes_14990</name>
    <name evidence="24" type="ORF">SAMN04489725_105134</name>
</gene>
<dbReference type="InterPro" id="IPR014721">
    <property type="entry name" value="Ribsml_uS5_D2-typ_fold_subgr"/>
</dbReference>
<dbReference type="Proteomes" id="UP001157137">
    <property type="component" value="Unassembled WGS sequence"/>
</dbReference>
<evidence type="ECO:0000256" key="4">
    <source>
        <dbReference type="ARBA" id="ARBA00022741"/>
    </source>
</evidence>
<protein>
    <recommendedName>
        <fullName evidence="12 14">Lon protease</fullName>
        <ecNumber evidence="11 14">3.4.21.53</ecNumber>
    </recommendedName>
    <alternativeName>
        <fullName evidence="13 14">ATP-dependent protease La</fullName>
    </alternativeName>
</protein>
<keyword evidence="4 14" id="KW-0547">Nucleotide-binding</keyword>
<dbReference type="Gene3D" id="3.30.230.10">
    <property type="match status" value="1"/>
</dbReference>
<dbReference type="InterPro" id="IPR003959">
    <property type="entry name" value="ATPase_AAA_core"/>
</dbReference>
<feature type="active site" evidence="14 16">
    <location>
        <position position="728"/>
    </location>
</feature>
<dbReference type="PROSITE" id="PS01046">
    <property type="entry name" value="LON_SER"/>
    <property type="match status" value="1"/>
</dbReference>
<dbReference type="InterPro" id="IPR008269">
    <property type="entry name" value="Lon_proteolytic"/>
</dbReference>
<feature type="coiled-coil region" evidence="20">
    <location>
        <begin position="196"/>
        <end position="233"/>
    </location>
</feature>
<dbReference type="InterPro" id="IPR027543">
    <property type="entry name" value="Lon_bac"/>
</dbReference>
<dbReference type="SMART" id="SM00382">
    <property type="entry name" value="AAA"/>
    <property type="match status" value="1"/>
</dbReference>
<evidence type="ECO:0000256" key="5">
    <source>
        <dbReference type="ARBA" id="ARBA00022801"/>
    </source>
</evidence>
<evidence type="ECO:0000256" key="15">
    <source>
        <dbReference type="PIRNR" id="PIRNR001174"/>
    </source>
</evidence>
<evidence type="ECO:0000256" key="13">
    <source>
        <dbReference type="ARBA" id="ARBA00082722"/>
    </source>
</evidence>
<evidence type="ECO:0000256" key="8">
    <source>
        <dbReference type="ARBA" id="ARBA00023016"/>
    </source>
</evidence>
<dbReference type="Pfam" id="PF00004">
    <property type="entry name" value="AAA"/>
    <property type="match status" value="1"/>
</dbReference>
<dbReference type="InterPro" id="IPR054594">
    <property type="entry name" value="Lon_lid"/>
</dbReference>
<evidence type="ECO:0000256" key="12">
    <source>
        <dbReference type="ARBA" id="ARBA00071934"/>
    </source>
</evidence>
<dbReference type="InterPro" id="IPR027417">
    <property type="entry name" value="P-loop_NTPase"/>
</dbReference>
<proteinExistence type="evidence at transcript level"/>
<name>A0A1H2T9V6_9BACL</name>
<dbReference type="Pfam" id="PF22667">
    <property type="entry name" value="Lon_lid"/>
    <property type="match status" value="1"/>
</dbReference>
<evidence type="ECO:0000256" key="11">
    <source>
        <dbReference type="ARBA" id="ARBA00066743"/>
    </source>
</evidence>
<reference evidence="25" key="1">
    <citation type="submission" date="2016-10" db="EMBL/GenBank/DDBJ databases">
        <authorList>
            <person name="Varghese N."/>
        </authorList>
    </citation>
    <scope>NUCLEOTIDE SEQUENCE [LARGE SCALE GENOMIC DNA]</scope>
    <source>
        <strain evidence="25">DSM 12489</strain>
    </source>
</reference>
<dbReference type="GO" id="GO:0004176">
    <property type="term" value="F:ATP-dependent peptidase activity"/>
    <property type="evidence" value="ECO:0007669"/>
    <property type="project" value="UniProtKB-UniRule"/>
</dbReference>
<dbReference type="Proteomes" id="UP000182589">
    <property type="component" value="Unassembled WGS sequence"/>
</dbReference>
<dbReference type="PIRSF" id="PIRSF001174">
    <property type="entry name" value="Lon_proteas"/>
    <property type="match status" value="1"/>
</dbReference>
<dbReference type="GO" id="GO:0005524">
    <property type="term" value="F:ATP binding"/>
    <property type="evidence" value="ECO:0007669"/>
    <property type="project" value="UniProtKB-UniRule"/>
</dbReference>
<dbReference type="AlphaFoldDB" id="A0A1H2T9V6"/>
<dbReference type="SMART" id="SM00464">
    <property type="entry name" value="LON"/>
    <property type="match status" value="1"/>
</dbReference>
<comment type="subcellular location">
    <subcellularLocation>
        <location evidence="1 14 15">Cytoplasm</location>
    </subcellularLocation>
</comment>
<evidence type="ECO:0000313" key="25">
    <source>
        <dbReference type="Proteomes" id="UP000182589"/>
    </source>
</evidence>
<evidence type="ECO:0000256" key="14">
    <source>
        <dbReference type="HAMAP-Rule" id="MF_01973"/>
    </source>
</evidence>
<evidence type="ECO:0000313" key="24">
    <source>
        <dbReference type="EMBL" id="SDW40618.1"/>
    </source>
</evidence>
<dbReference type="Gene3D" id="1.20.58.1480">
    <property type="match status" value="1"/>
</dbReference>
<dbReference type="Pfam" id="PF05362">
    <property type="entry name" value="Lon_C"/>
    <property type="match status" value="1"/>
</dbReference>
<dbReference type="PANTHER" id="PTHR10046">
    <property type="entry name" value="ATP DEPENDENT LON PROTEASE FAMILY MEMBER"/>
    <property type="match status" value="1"/>
</dbReference>
<evidence type="ECO:0000313" key="23">
    <source>
        <dbReference type="EMBL" id="GLV13815.1"/>
    </source>
</evidence>
<keyword evidence="8 14" id="KW-0346">Stress response</keyword>
<keyword evidence="3 14" id="KW-0645">Protease</keyword>
<feature type="domain" description="Lon N-terminal" evidence="22">
    <location>
        <begin position="15"/>
        <end position="210"/>
    </location>
</feature>
<reference evidence="24" key="2">
    <citation type="submission" date="2016-10" db="EMBL/GenBank/DDBJ databases">
        <authorList>
            <person name="de Groot N.N."/>
        </authorList>
    </citation>
    <scope>NUCLEOTIDE SEQUENCE [LARGE SCALE GENOMIC DNA]</scope>
    <source>
        <strain evidence="24">DSM 12489</strain>
    </source>
</reference>
<accession>A0A1H2T9V6</accession>
<dbReference type="InterPro" id="IPR004815">
    <property type="entry name" value="Lon_bac/euk-typ"/>
</dbReference>
<dbReference type="PRINTS" id="PR00830">
    <property type="entry name" value="ENDOLAPTASE"/>
</dbReference>
<dbReference type="InterPro" id="IPR008268">
    <property type="entry name" value="Peptidase_S16_AS"/>
</dbReference>
<evidence type="ECO:0000256" key="3">
    <source>
        <dbReference type="ARBA" id="ARBA00022670"/>
    </source>
</evidence>
<dbReference type="Gene3D" id="3.40.50.300">
    <property type="entry name" value="P-loop containing nucleotide triphosphate hydrolases"/>
    <property type="match status" value="1"/>
</dbReference>
<dbReference type="EMBL" id="BSRA01000007">
    <property type="protein sequence ID" value="GLV13815.1"/>
    <property type="molecule type" value="Genomic_DNA"/>
</dbReference>
<dbReference type="EC" id="3.4.21.53" evidence="11 14"/>
<comment type="similarity">
    <text evidence="14 15 18 19">Belongs to the peptidase S16 family.</text>
</comment>
<feature type="binding site" evidence="14 17">
    <location>
        <begin position="362"/>
        <end position="369"/>
    </location>
    <ligand>
        <name>ATP</name>
        <dbReference type="ChEBI" id="CHEBI:30616"/>
    </ligand>
</feature>
<organism evidence="24 25">
    <name type="scientific">Alicyclobacillus hesperidum</name>
    <dbReference type="NCBI Taxonomy" id="89784"/>
    <lineage>
        <taxon>Bacteria</taxon>
        <taxon>Bacillati</taxon>
        <taxon>Bacillota</taxon>
        <taxon>Bacilli</taxon>
        <taxon>Bacillales</taxon>
        <taxon>Alicyclobacillaceae</taxon>
        <taxon>Alicyclobacillus</taxon>
    </lineage>
</organism>
<evidence type="ECO:0000256" key="7">
    <source>
        <dbReference type="ARBA" id="ARBA00022840"/>
    </source>
</evidence>
<sequence length="811" mass="90763">MATDHTDIGQSRDVYPLLPLRGLLVYPSMVLHFDVGRPRSVRALEEAMVEDNLIVLASQEDGQIDEPTTSDLYRVGTLARVKQMLKLPNGTIRVLVEGLCRAEILAFVTEDEFFSVRVHTQEEQDEVKVTPELQAMMRSVSQQFEQYVKLSRKLDQETYAAVVDINHPGRFADAVASHLPLKVREKQDILEAFSIQERLERLLQILSDEREVLELERKIHQRVRKQMEKTQKEYYLREQMKAIQRELGDKEGRTAEIEELREKLAKKKLPPAVYEKVDKEIARLERIPTASAEGTVARTYIDWVLALPWTEKARTQADIARAERILNEEHFGLEKVKERILEFIAVQALTEKQSGPIICLAGPPGVGKTSLARSIAKSLKRPFVRVSLGGVRDDAEIRGHRRTYIGAMPGRILQGMRQAEVVNPVFLLDEIDKMASDFRGDPAAAMLEVLDPEQNATFSDHYIEMPYDLSDVLFITTANNVFQIPGPLRDRMEVIQLSGYTELEKLHIARDHLLPRQRERHALKGDKMRIGEDVLMELIRHYTREAGVRQLDRTIATVCRKVARMIAAGESKRVVVTSTILRSFLGPHRYEFGEIEEVDQVGVVAGLAWTELGGDMLTVEVSVIPGSGKVVLTGHLGDVMKESAQTALSYVRSRAKALHIPVDFHEKVDLHIHVPEGAIPKDGPSAGITMATAIASALTNCKVRRDVAMTGEITLRGRVLPIGGLKEKSLAAHRAGIRTIVIPKGNVKDLEDVPSVVREQVEFRPVSHMDEVLAIALVDNPLDAPAKGLDHSAWFADLSESGSYGGGEAHQ</sequence>
<dbReference type="GO" id="GO:0004252">
    <property type="term" value="F:serine-type endopeptidase activity"/>
    <property type="evidence" value="ECO:0007669"/>
    <property type="project" value="UniProtKB-UniRule"/>
</dbReference>
<dbReference type="SUPFAM" id="SSF88697">
    <property type="entry name" value="PUA domain-like"/>
    <property type="match status" value="1"/>
</dbReference>
<comment type="function">
    <text evidence="10 14">ATP-dependent serine protease that mediates the selective degradation of mutant and abnormal proteins as well as certain short-lived regulatory proteins. Required for cellular homeostasis and for survival from DNA damage and developmental changes induced by stress. Degrades polypeptides processively to yield small peptide fragments that are 5 to 10 amino acids long. Binds to DNA in a double-stranded, site-specific manner.</text>
</comment>
<keyword evidence="7 14" id="KW-0067">ATP-binding</keyword>
<dbReference type="InterPro" id="IPR015947">
    <property type="entry name" value="PUA-like_sf"/>
</dbReference>
<evidence type="ECO:0000256" key="20">
    <source>
        <dbReference type="SAM" id="Coils"/>
    </source>
</evidence>
<dbReference type="GO" id="GO:0034605">
    <property type="term" value="P:cellular response to heat"/>
    <property type="evidence" value="ECO:0007669"/>
    <property type="project" value="UniProtKB-UniRule"/>
</dbReference>
<dbReference type="InterPro" id="IPR027065">
    <property type="entry name" value="Lon_Prtase"/>
</dbReference>
<feature type="active site" evidence="14 16">
    <location>
        <position position="685"/>
    </location>
</feature>
<keyword evidence="6 14" id="KW-0720">Serine protease</keyword>
<dbReference type="HAMAP" id="MF_01973">
    <property type="entry name" value="lon_bact"/>
    <property type="match status" value="1"/>
</dbReference>
<dbReference type="NCBIfam" id="TIGR00763">
    <property type="entry name" value="lon"/>
    <property type="match status" value="1"/>
</dbReference>
<dbReference type="InterPro" id="IPR046336">
    <property type="entry name" value="Lon_prtase_N_sf"/>
</dbReference>
<evidence type="ECO:0000256" key="9">
    <source>
        <dbReference type="ARBA" id="ARBA00050665"/>
    </source>
</evidence>